<dbReference type="AlphaFoldDB" id="A0A0F9CRG5"/>
<dbReference type="EMBL" id="LAZR01032048">
    <property type="protein sequence ID" value="KKL51993.1"/>
    <property type="molecule type" value="Genomic_DNA"/>
</dbReference>
<organism evidence="1">
    <name type="scientific">marine sediment metagenome</name>
    <dbReference type="NCBI Taxonomy" id="412755"/>
    <lineage>
        <taxon>unclassified sequences</taxon>
        <taxon>metagenomes</taxon>
        <taxon>ecological metagenomes</taxon>
    </lineage>
</organism>
<gene>
    <name evidence="1" type="ORF">LCGC14_2289910</name>
</gene>
<protein>
    <submittedName>
        <fullName evidence="1">Uncharacterized protein</fullName>
    </submittedName>
</protein>
<sequence>LKQYREAKRIMQQITTGRGTDISPLLR</sequence>
<evidence type="ECO:0000313" key="1">
    <source>
        <dbReference type="EMBL" id="KKL51993.1"/>
    </source>
</evidence>
<feature type="non-terminal residue" evidence="1">
    <location>
        <position position="1"/>
    </location>
</feature>
<name>A0A0F9CRG5_9ZZZZ</name>
<accession>A0A0F9CRG5</accession>
<reference evidence="1" key="1">
    <citation type="journal article" date="2015" name="Nature">
        <title>Complex archaea that bridge the gap between prokaryotes and eukaryotes.</title>
        <authorList>
            <person name="Spang A."/>
            <person name="Saw J.H."/>
            <person name="Jorgensen S.L."/>
            <person name="Zaremba-Niedzwiedzka K."/>
            <person name="Martijn J."/>
            <person name="Lind A.E."/>
            <person name="van Eijk R."/>
            <person name="Schleper C."/>
            <person name="Guy L."/>
            <person name="Ettema T.J."/>
        </authorList>
    </citation>
    <scope>NUCLEOTIDE SEQUENCE</scope>
</reference>
<comment type="caution">
    <text evidence="1">The sequence shown here is derived from an EMBL/GenBank/DDBJ whole genome shotgun (WGS) entry which is preliminary data.</text>
</comment>
<proteinExistence type="predicted"/>